<dbReference type="Pfam" id="PF00528">
    <property type="entry name" value="BPD_transp_1"/>
    <property type="match status" value="1"/>
</dbReference>
<dbReference type="GO" id="GO:0055085">
    <property type="term" value="P:transmembrane transport"/>
    <property type="evidence" value="ECO:0007669"/>
    <property type="project" value="InterPro"/>
</dbReference>
<comment type="subcellular location">
    <subcellularLocation>
        <location evidence="1 7">Cell membrane</location>
        <topology evidence="1 7">Multi-pass membrane protein</topology>
    </subcellularLocation>
</comment>
<feature type="transmembrane region" description="Helical" evidence="7">
    <location>
        <begin position="34"/>
        <end position="56"/>
    </location>
</feature>
<comment type="caution">
    <text evidence="9">The sequence shown here is derived from an EMBL/GenBank/DDBJ whole genome shotgun (WGS) entry which is preliminary data.</text>
</comment>
<dbReference type="PANTHER" id="PTHR43744">
    <property type="entry name" value="ABC TRANSPORTER PERMEASE PROTEIN MG189-RELATED-RELATED"/>
    <property type="match status" value="1"/>
</dbReference>
<accession>A0A6B1G5B5</accession>
<feature type="domain" description="ABC transmembrane type-1" evidence="8">
    <location>
        <begin position="95"/>
        <end position="285"/>
    </location>
</feature>
<evidence type="ECO:0000256" key="1">
    <source>
        <dbReference type="ARBA" id="ARBA00004651"/>
    </source>
</evidence>
<evidence type="ECO:0000256" key="4">
    <source>
        <dbReference type="ARBA" id="ARBA00022692"/>
    </source>
</evidence>
<dbReference type="PROSITE" id="PS50928">
    <property type="entry name" value="ABC_TM1"/>
    <property type="match status" value="1"/>
</dbReference>
<keyword evidence="2 7" id="KW-0813">Transport</keyword>
<feature type="transmembrane region" description="Helical" evidence="7">
    <location>
        <begin position="130"/>
        <end position="151"/>
    </location>
</feature>
<reference evidence="9" key="1">
    <citation type="submission" date="2019-09" db="EMBL/GenBank/DDBJ databases">
        <title>Characterisation of the sponge microbiome using genome-centric metagenomics.</title>
        <authorList>
            <person name="Engelberts J.P."/>
            <person name="Robbins S.J."/>
            <person name="De Goeij J.M."/>
            <person name="Aranda M."/>
            <person name="Bell S.C."/>
            <person name="Webster N.S."/>
        </authorList>
    </citation>
    <scope>NUCLEOTIDE SEQUENCE</scope>
    <source>
        <strain evidence="9">SB0675_bin_29</strain>
    </source>
</reference>
<dbReference type="CDD" id="cd06261">
    <property type="entry name" value="TM_PBP2"/>
    <property type="match status" value="1"/>
</dbReference>
<organism evidence="9">
    <name type="scientific">Caldilineaceae bacterium SB0675_bin_29</name>
    <dbReference type="NCBI Taxonomy" id="2605266"/>
    <lineage>
        <taxon>Bacteria</taxon>
        <taxon>Bacillati</taxon>
        <taxon>Chloroflexota</taxon>
        <taxon>Caldilineae</taxon>
        <taxon>Caldilineales</taxon>
        <taxon>Caldilineaceae</taxon>
    </lineage>
</organism>
<proteinExistence type="inferred from homology"/>
<evidence type="ECO:0000256" key="3">
    <source>
        <dbReference type="ARBA" id="ARBA00022475"/>
    </source>
</evidence>
<keyword evidence="3" id="KW-1003">Cell membrane</keyword>
<feature type="transmembrane region" description="Helical" evidence="7">
    <location>
        <begin position="204"/>
        <end position="228"/>
    </location>
</feature>
<dbReference type="EMBL" id="VYDA01000223">
    <property type="protein sequence ID" value="MYH61304.1"/>
    <property type="molecule type" value="Genomic_DNA"/>
</dbReference>
<keyword evidence="4 7" id="KW-0812">Transmembrane</keyword>
<evidence type="ECO:0000259" key="8">
    <source>
        <dbReference type="PROSITE" id="PS50928"/>
    </source>
</evidence>
<dbReference type="AlphaFoldDB" id="A0A6B1G5B5"/>
<dbReference type="Gene3D" id="1.10.3720.10">
    <property type="entry name" value="MetI-like"/>
    <property type="match status" value="1"/>
</dbReference>
<dbReference type="InterPro" id="IPR000515">
    <property type="entry name" value="MetI-like"/>
</dbReference>
<feature type="transmembrane region" description="Helical" evidence="7">
    <location>
        <begin position="266"/>
        <end position="285"/>
    </location>
</feature>
<keyword evidence="5 7" id="KW-1133">Transmembrane helix</keyword>
<name>A0A6B1G5B5_9CHLR</name>
<sequence>MTEVSLDRATGAPLPSGATGADARIRLREQLVSLITHLVLVIFAFIAFGAMMWMVLASFKSASEIIAKPPTFLPEAPTLGSYALILREQAFGRFFINSIVVALPSVLLILFSSSIAGFVFAKFDFPAKEVIFTIILSTLMVPPAVTLLPLFRLVSRLGWADTYQALIIPVCVSAFGIFLLRQFMEGLPSELLDAGRIDGASNWWIYRHIVLPLSVSALSALAIFSFLANWDSYLWPLVIIYEEKMRTLPLGLAYLLGWSSRPRYDLFLTGAVITVVPVVVFYSFFQARFVRGVTLTGLKY</sequence>
<keyword evidence="6 7" id="KW-0472">Membrane</keyword>
<gene>
    <name evidence="9" type="ORF">F4148_05950</name>
</gene>
<dbReference type="InterPro" id="IPR035906">
    <property type="entry name" value="MetI-like_sf"/>
</dbReference>
<protein>
    <submittedName>
        <fullName evidence="9">Carbohydrate ABC transporter permease</fullName>
    </submittedName>
</protein>
<dbReference type="PANTHER" id="PTHR43744:SF12">
    <property type="entry name" value="ABC TRANSPORTER PERMEASE PROTEIN MG189-RELATED"/>
    <property type="match status" value="1"/>
</dbReference>
<evidence type="ECO:0000256" key="2">
    <source>
        <dbReference type="ARBA" id="ARBA00022448"/>
    </source>
</evidence>
<evidence type="ECO:0000256" key="5">
    <source>
        <dbReference type="ARBA" id="ARBA00022989"/>
    </source>
</evidence>
<evidence type="ECO:0000313" key="9">
    <source>
        <dbReference type="EMBL" id="MYH61304.1"/>
    </source>
</evidence>
<feature type="transmembrane region" description="Helical" evidence="7">
    <location>
        <begin position="94"/>
        <end position="118"/>
    </location>
</feature>
<evidence type="ECO:0000256" key="7">
    <source>
        <dbReference type="RuleBase" id="RU363032"/>
    </source>
</evidence>
<comment type="similarity">
    <text evidence="7">Belongs to the binding-protein-dependent transport system permease family.</text>
</comment>
<dbReference type="SUPFAM" id="SSF161098">
    <property type="entry name" value="MetI-like"/>
    <property type="match status" value="1"/>
</dbReference>
<evidence type="ECO:0000256" key="6">
    <source>
        <dbReference type="ARBA" id="ARBA00023136"/>
    </source>
</evidence>
<feature type="transmembrane region" description="Helical" evidence="7">
    <location>
        <begin position="163"/>
        <end position="183"/>
    </location>
</feature>
<dbReference type="GO" id="GO:0005886">
    <property type="term" value="C:plasma membrane"/>
    <property type="evidence" value="ECO:0007669"/>
    <property type="project" value="UniProtKB-SubCell"/>
</dbReference>